<evidence type="ECO:0000313" key="4">
    <source>
        <dbReference type="Proteomes" id="UP000294853"/>
    </source>
</evidence>
<gene>
    <name evidence="3" type="ORF">EXE58_09610</name>
</gene>
<protein>
    <submittedName>
        <fullName evidence="3">Uncharacterized protein</fullName>
    </submittedName>
</protein>
<evidence type="ECO:0000256" key="1">
    <source>
        <dbReference type="SAM" id="MobiDB-lite"/>
    </source>
</evidence>
<organism evidence="3 4">
    <name type="scientific">Nocardioides seonyuensis</name>
    <dbReference type="NCBI Taxonomy" id="2518371"/>
    <lineage>
        <taxon>Bacteria</taxon>
        <taxon>Bacillati</taxon>
        <taxon>Actinomycetota</taxon>
        <taxon>Actinomycetes</taxon>
        <taxon>Propionibacteriales</taxon>
        <taxon>Nocardioidaceae</taxon>
        <taxon>Nocardioides</taxon>
    </lineage>
</organism>
<dbReference type="EMBL" id="CP038436">
    <property type="protein sequence ID" value="QBX55684.1"/>
    <property type="molecule type" value="Genomic_DNA"/>
</dbReference>
<reference evidence="3 4" key="1">
    <citation type="submission" date="2019-03" db="EMBL/GenBank/DDBJ databases">
        <title>Three New Species of Nocardioides, Nocardioides euryhalodurans sp. nov., Nocardioides seonyuensis sp. nov. and Nocardioides eburneoflavus sp. nov. Iolated from Soil.</title>
        <authorList>
            <person name="Roh S.G."/>
            <person name="Lee C."/>
            <person name="Kim M.-K."/>
            <person name="Kim S.B."/>
        </authorList>
    </citation>
    <scope>NUCLEOTIDE SEQUENCE [LARGE SCALE GENOMIC DNA]</scope>
    <source>
        <strain evidence="3 4">MMS17-SY207-3</strain>
    </source>
</reference>
<dbReference type="PROSITE" id="PS51257">
    <property type="entry name" value="PROKAR_LIPOPROTEIN"/>
    <property type="match status" value="1"/>
</dbReference>
<accession>A0A4P7IEL1</accession>
<feature type="signal peptide" evidence="2">
    <location>
        <begin position="1"/>
        <end position="20"/>
    </location>
</feature>
<dbReference type="RefSeq" id="WP_135267675.1">
    <property type="nucleotide sequence ID" value="NZ_CP038436.1"/>
</dbReference>
<feature type="chain" id="PRO_5020438927" evidence="2">
    <location>
        <begin position="21"/>
        <end position="350"/>
    </location>
</feature>
<keyword evidence="4" id="KW-1185">Reference proteome</keyword>
<dbReference type="AlphaFoldDB" id="A0A4P7IEL1"/>
<evidence type="ECO:0000256" key="2">
    <source>
        <dbReference type="SAM" id="SignalP"/>
    </source>
</evidence>
<dbReference type="KEGG" id="nsn:EXE58_09610"/>
<evidence type="ECO:0000313" key="3">
    <source>
        <dbReference type="EMBL" id="QBX55684.1"/>
    </source>
</evidence>
<keyword evidence="2" id="KW-0732">Signal</keyword>
<name>A0A4P7IEL1_9ACTN</name>
<dbReference type="Proteomes" id="UP000294853">
    <property type="component" value="Chromosome"/>
</dbReference>
<proteinExistence type="predicted"/>
<dbReference type="OrthoDB" id="3775364at2"/>
<sequence length="350" mass="37094">MRLVRTTLAAAVLLATTACADDEATPAPDAVPTQPSESSEDDSTGGGPLEWEPTGFLPKDRVVVGEEWTAVVKDDKVSFESPAWNFLLAEDTGGSVDAVLVEGESAVVSYGFGGETTEGKAFRVDLMDREWTEIVSPQPANGGAWAMYDDSLHYPALGEDGAYCLATLAVRDGNGEDGWCAPPRTGFSSLTASEHGVALMTFDDTRPVSCRTLHVLDDAGTPAPLDEPTECRGWDVAATGNGAIWSEVPKQRRQEQARFFASADGTTEDLGRGTTGSLTPCGGDAFFVRDPRSRKDPARLMRWDGASLSVAFESRSRGNAFLAEPECADGILTVTAFGEDGDEQVTAPVG</sequence>
<feature type="region of interest" description="Disordered" evidence="1">
    <location>
        <begin position="23"/>
        <end position="55"/>
    </location>
</feature>